<dbReference type="InterPro" id="IPR023346">
    <property type="entry name" value="Lysozyme-like_dom_sf"/>
</dbReference>
<dbReference type="Pfam" id="PF01464">
    <property type="entry name" value="SLT"/>
    <property type="match status" value="1"/>
</dbReference>
<dbReference type="AlphaFoldDB" id="A0A0F9T984"/>
<feature type="domain" description="Transglycosylase SLT" evidence="1">
    <location>
        <begin position="30"/>
        <end position="152"/>
    </location>
</feature>
<reference evidence="2" key="1">
    <citation type="journal article" date="2015" name="Nature">
        <title>Complex archaea that bridge the gap between prokaryotes and eukaryotes.</title>
        <authorList>
            <person name="Spang A."/>
            <person name="Saw J.H."/>
            <person name="Jorgensen S.L."/>
            <person name="Zaremba-Niedzwiedzka K."/>
            <person name="Martijn J."/>
            <person name="Lind A.E."/>
            <person name="van Eijk R."/>
            <person name="Schleper C."/>
            <person name="Guy L."/>
            <person name="Ettema T.J."/>
        </authorList>
    </citation>
    <scope>NUCLEOTIDE SEQUENCE</scope>
</reference>
<comment type="caution">
    <text evidence="2">The sequence shown here is derived from an EMBL/GenBank/DDBJ whole genome shotgun (WGS) entry which is preliminary data.</text>
</comment>
<dbReference type="InterPro" id="IPR008258">
    <property type="entry name" value="Transglycosylase_SLT_dom_1"/>
</dbReference>
<evidence type="ECO:0000313" key="2">
    <source>
        <dbReference type="EMBL" id="KKN45511.1"/>
    </source>
</evidence>
<evidence type="ECO:0000259" key="1">
    <source>
        <dbReference type="Pfam" id="PF01464"/>
    </source>
</evidence>
<organism evidence="2">
    <name type="scientific">marine sediment metagenome</name>
    <dbReference type="NCBI Taxonomy" id="412755"/>
    <lineage>
        <taxon>unclassified sequences</taxon>
        <taxon>metagenomes</taxon>
        <taxon>ecological metagenomes</taxon>
    </lineage>
</organism>
<protein>
    <recommendedName>
        <fullName evidence="1">Transglycosylase SLT domain-containing protein</fullName>
    </recommendedName>
</protein>
<dbReference type="EMBL" id="LAZR01001384">
    <property type="protein sequence ID" value="KKN45511.1"/>
    <property type="molecule type" value="Genomic_DNA"/>
</dbReference>
<gene>
    <name evidence="2" type="ORF">LCGC14_0682230</name>
</gene>
<dbReference type="SUPFAM" id="SSF53955">
    <property type="entry name" value="Lysozyme-like"/>
    <property type="match status" value="1"/>
</dbReference>
<sequence>MSLVRMLTLMLLFISGPSAASDIPEMYLQVAEEQDVPAKLFYAIILNESRSTNKHINRVLPWPWTINHRGTPHFFHNRAAAYRFARQLVESGDYQFDVGLGQMNWRWHRHRFSDLGDALDPYMNLTASAAHLREQYERPECNSWDLAIGCYHRPAQKPLDKRIAANYRERVMKLWSNI</sequence>
<proteinExistence type="predicted"/>
<name>A0A0F9T984_9ZZZZ</name>
<dbReference type="Gene3D" id="1.10.530.10">
    <property type="match status" value="1"/>
</dbReference>
<accession>A0A0F9T984</accession>